<reference evidence="3" key="1">
    <citation type="submission" date="2022-03" db="EMBL/GenBank/DDBJ databases">
        <authorList>
            <person name="Martin C."/>
        </authorList>
    </citation>
    <scope>NUCLEOTIDE SEQUENCE</scope>
</reference>
<protein>
    <submittedName>
        <fullName evidence="3">Uncharacterized protein</fullName>
    </submittedName>
</protein>
<proteinExistence type="predicted"/>
<keyword evidence="2" id="KW-0732">Signal</keyword>
<dbReference type="EMBL" id="CAIIXF020000008">
    <property type="protein sequence ID" value="CAH1791754.1"/>
    <property type="molecule type" value="Genomic_DNA"/>
</dbReference>
<dbReference type="Proteomes" id="UP000749559">
    <property type="component" value="Unassembled WGS sequence"/>
</dbReference>
<evidence type="ECO:0000256" key="2">
    <source>
        <dbReference type="SAM" id="SignalP"/>
    </source>
</evidence>
<dbReference type="AlphaFoldDB" id="A0A8S4PCC4"/>
<comment type="caution">
    <text evidence="3">The sequence shown here is derived from an EMBL/GenBank/DDBJ whole genome shotgun (WGS) entry which is preliminary data.</text>
</comment>
<feature type="signal peptide" evidence="2">
    <location>
        <begin position="1"/>
        <end position="22"/>
    </location>
</feature>
<feature type="non-terminal residue" evidence="3">
    <location>
        <position position="1"/>
    </location>
</feature>
<organism evidence="3 4">
    <name type="scientific">Owenia fusiformis</name>
    <name type="common">Polychaete worm</name>
    <dbReference type="NCBI Taxonomy" id="6347"/>
    <lineage>
        <taxon>Eukaryota</taxon>
        <taxon>Metazoa</taxon>
        <taxon>Spiralia</taxon>
        <taxon>Lophotrochozoa</taxon>
        <taxon>Annelida</taxon>
        <taxon>Polychaeta</taxon>
        <taxon>Sedentaria</taxon>
        <taxon>Canalipalpata</taxon>
        <taxon>Sabellida</taxon>
        <taxon>Oweniida</taxon>
        <taxon>Oweniidae</taxon>
        <taxon>Owenia</taxon>
    </lineage>
</organism>
<feature type="coiled-coil region" evidence="1">
    <location>
        <begin position="62"/>
        <end position="96"/>
    </location>
</feature>
<feature type="chain" id="PRO_5035716984" evidence="2">
    <location>
        <begin position="23"/>
        <end position="101"/>
    </location>
</feature>
<keyword evidence="1" id="KW-0175">Coiled coil</keyword>
<evidence type="ECO:0000313" key="4">
    <source>
        <dbReference type="Proteomes" id="UP000749559"/>
    </source>
</evidence>
<sequence>THINNKMIAPIAFIIFASSMQGEVETVDADVCTKATIKTFEDKLDVKLNNLHDLISSKNDSIQKSNKDIQDLNIIVEDLKTKYDNLLSELQKMTECRIPWP</sequence>
<name>A0A8S4PCC4_OWEFU</name>
<evidence type="ECO:0000256" key="1">
    <source>
        <dbReference type="SAM" id="Coils"/>
    </source>
</evidence>
<accession>A0A8S4PCC4</accession>
<keyword evidence="4" id="KW-1185">Reference proteome</keyword>
<evidence type="ECO:0000313" key="3">
    <source>
        <dbReference type="EMBL" id="CAH1791754.1"/>
    </source>
</evidence>
<gene>
    <name evidence="3" type="ORF">OFUS_LOCUS16806</name>
</gene>